<dbReference type="InterPro" id="IPR001245">
    <property type="entry name" value="Ser-Thr/Tyr_kinase_cat_dom"/>
</dbReference>
<evidence type="ECO:0000256" key="1">
    <source>
        <dbReference type="SAM" id="MobiDB-lite"/>
    </source>
</evidence>
<protein>
    <submittedName>
        <fullName evidence="4">Unnamed protein product</fullName>
    </submittedName>
</protein>
<evidence type="ECO:0000313" key="5">
    <source>
        <dbReference type="Proteomes" id="UP001165121"/>
    </source>
</evidence>
<organism evidence="4 5">
    <name type="scientific">Phytophthora fragariaefolia</name>
    <dbReference type="NCBI Taxonomy" id="1490495"/>
    <lineage>
        <taxon>Eukaryota</taxon>
        <taxon>Sar</taxon>
        <taxon>Stramenopiles</taxon>
        <taxon>Oomycota</taxon>
        <taxon>Peronosporomycetes</taxon>
        <taxon>Peronosporales</taxon>
        <taxon>Peronosporaceae</taxon>
        <taxon>Phytophthora</taxon>
    </lineage>
</organism>
<dbReference type="GO" id="GO:0004674">
    <property type="term" value="F:protein serine/threonine kinase activity"/>
    <property type="evidence" value="ECO:0007669"/>
    <property type="project" value="TreeGrafter"/>
</dbReference>
<dbReference type="OrthoDB" id="1416801at2759"/>
<keyword evidence="2" id="KW-1133">Transmembrane helix</keyword>
<feature type="domain" description="Protein kinase" evidence="3">
    <location>
        <begin position="116"/>
        <end position="386"/>
    </location>
</feature>
<dbReference type="SMART" id="SM00220">
    <property type="entry name" value="S_TKc"/>
    <property type="match status" value="1"/>
</dbReference>
<dbReference type="PROSITE" id="PS50011">
    <property type="entry name" value="PROTEIN_KINASE_DOM"/>
    <property type="match status" value="1"/>
</dbReference>
<dbReference type="InterPro" id="IPR011009">
    <property type="entry name" value="Kinase-like_dom_sf"/>
</dbReference>
<dbReference type="GO" id="GO:0005524">
    <property type="term" value="F:ATP binding"/>
    <property type="evidence" value="ECO:0007669"/>
    <property type="project" value="InterPro"/>
</dbReference>
<gene>
    <name evidence="4" type="ORF">Pfra01_001262500</name>
</gene>
<evidence type="ECO:0000313" key="4">
    <source>
        <dbReference type="EMBL" id="GMF40752.1"/>
    </source>
</evidence>
<comment type="caution">
    <text evidence="4">The sequence shown here is derived from an EMBL/GenBank/DDBJ whole genome shotgun (WGS) entry which is preliminary data.</text>
</comment>
<dbReference type="Proteomes" id="UP001165121">
    <property type="component" value="Unassembled WGS sequence"/>
</dbReference>
<dbReference type="Pfam" id="PF07714">
    <property type="entry name" value="PK_Tyr_Ser-Thr"/>
    <property type="match status" value="1"/>
</dbReference>
<name>A0A9W6XJM5_9STRA</name>
<keyword evidence="2" id="KW-0472">Membrane</keyword>
<feature type="transmembrane region" description="Helical" evidence="2">
    <location>
        <begin position="39"/>
        <end position="59"/>
    </location>
</feature>
<accession>A0A9W6XJM5</accession>
<keyword evidence="2" id="KW-0812">Transmembrane</keyword>
<dbReference type="InterPro" id="IPR008271">
    <property type="entry name" value="Ser/Thr_kinase_AS"/>
</dbReference>
<evidence type="ECO:0000256" key="2">
    <source>
        <dbReference type="SAM" id="Phobius"/>
    </source>
</evidence>
<reference evidence="4" key="1">
    <citation type="submission" date="2023-04" db="EMBL/GenBank/DDBJ databases">
        <title>Phytophthora fragariaefolia NBRC 109709.</title>
        <authorList>
            <person name="Ichikawa N."/>
            <person name="Sato H."/>
            <person name="Tonouchi N."/>
        </authorList>
    </citation>
    <scope>NUCLEOTIDE SEQUENCE</scope>
    <source>
        <strain evidence="4">NBRC 109709</strain>
    </source>
</reference>
<dbReference type="PROSITE" id="PS00108">
    <property type="entry name" value="PROTEIN_KINASE_ST"/>
    <property type="match status" value="1"/>
</dbReference>
<dbReference type="InterPro" id="IPR000719">
    <property type="entry name" value="Prot_kinase_dom"/>
</dbReference>
<evidence type="ECO:0000259" key="3">
    <source>
        <dbReference type="PROSITE" id="PS50011"/>
    </source>
</evidence>
<dbReference type="PANTHER" id="PTHR44329">
    <property type="entry name" value="SERINE/THREONINE-PROTEIN KINASE TNNI3K-RELATED"/>
    <property type="match status" value="1"/>
</dbReference>
<dbReference type="CDD" id="cd13999">
    <property type="entry name" value="STKc_MAP3K-like"/>
    <property type="match status" value="1"/>
</dbReference>
<dbReference type="AlphaFoldDB" id="A0A9W6XJM5"/>
<keyword evidence="5" id="KW-1185">Reference proteome</keyword>
<dbReference type="Gene3D" id="1.10.510.10">
    <property type="entry name" value="Transferase(Phosphotransferase) domain 1"/>
    <property type="match status" value="1"/>
</dbReference>
<dbReference type="Gene3D" id="3.30.200.20">
    <property type="entry name" value="Phosphorylase Kinase, domain 1"/>
    <property type="match status" value="1"/>
</dbReference>
<dbReference type="EMBL" id="BSXT01001286">
    <property type="protein sequence ID" value="GMF40752.1"/>
    <property type="molecule type" value="Genomic_DNA"/>
</dbReference>
<feature type="region of interest" description="Disordered" evidence="1">
    <location>
        <begin position="411"/>
        <end position="453"/>
    </location>
</feature>
<dbReference type="SUPFAM" id="SSF56112">
    <property type="entry name" value="Protein kinase-like (PK-like)"/>
    <property type="match status" value="1"/>
</dbReference>
<sequence length="741" mass="80023">MNATTFGQIEDLEDFKADLASASAVFIMPATGSSGTNPLIFVLFAGVVVVVLLAFVLVFQWIGHRKDRSSEALSHASSDDHLYSIFNPDFEAHETIRVRLAADPIIVTNRLAYDEVKLGRCISRGGFGLVFTGTYRSRQVAVKKIRGNRDSEAGQIELFIREITLMAMLRHSRIVEFIGVAWEALVDLSAVTELMERGDLSTVLRNCRENGHQLTWSDHKATIAFHIAEALAYLHSLSPKVIHRDLKSKNVLLNDAMEAKLSDFGISRERHDTETHMTAAMGTSFWIAPEVLSGCDYDEKADVFSFGVVLSELDTNDFPYWNAAKPPGGKVQEGEILQLVAAGHMRPSFSSSCPTPILEVATRCLQVRPEARPTAAELVRIFQDLLLLELSSSSTPFRASSLSIDSIARGNEHRQSDQAAALVPAKPKPPDPLPLSTGDDAPPTEFDNGSEHTDDRRLAAYSPRLHAALSTPVPLARAKKLLSPADITNLGAHSQASPLPMHVTFLSTPSGRHSHFLLLLRTSGWQCSSQRAESSSGLQQMPRLVWALALGAGGAAASSSASAGGSAEIDDQVKAWLENYMEDGETRLFPNDIKSVWGSTIGSSLTANWKALPVVCGGKPSVQTKSSALTPNGGCPDVYTDAGVSCTCLEGYDNATDWAFYVQARQELTDQPLTLEFGATLGLTSLVTIVAPDDLTTITIVGVGDEPVTLNVTAEATGWTNYDTSNPSLIEVGTSSALEKM</sequence>
<proteinExistence type="predicted"/>
<dbReference type="PANTHER" id="PTHR44329:SF214">
    <property type="entry name" value="PROTEIN KINASE DOMAIN-CONTAINING PROTEIN"/>
    <property type="match status" value="1"/>
</dbReference>
<dbReference type="InterPro" id="IPR051681">
    <property type="entry name" value="Ser/Thr_Kinases-Pseudokinases"/>
</dbReference>